<evidence type="ECO:0000313" key="2">
    <source>
        <dbReference type="EMBL" id="WGM06420.1"/>
    </source>
</evidence>
<sequence length="56" mass="6647">MSYQEIKPLRRQIERHINRAMHHLRADHSAAAYCEFQNAFEILAELIVDLDKENPL</sequence>
<organism evidence="1 3">
    <name type="scientific">Arsenophonus nasoniae</name>
    <name type="common">son-killer infecting Nasonia vitripennis</name>
    <dbReference type="NCBI Taxonomy" id="638"/>
    <lineage>
        <taxon>Bacteria</taxon>
        <taxon>Pseudomonadati</taxon>
        <taxon>Pseudomonadota</taxon>
        <taxon>Gammaproteobacteria</taxon>
        <taxon>Enterobacterales</taxon>
        <taxon>Morganellaceae</taxon>
        <taxon>Arsenophonus</taxon>
    </lineage>
</organism>
<keyword evidence="4" id="KW-1185">Reference proteome</keyword>
<dbReference type="Proteomes" id="UP001177592">
    <property type="component" value="Chromosome"/>
</dbReference>
<dbReference type="GeneID" id="96879070"/>
<dbReference type="RefSeq" id="WP_167876654.1">
    <property type="nucleotide sequence ID" value="NZ_CP038613.1"/>
</dbReference>
<dbReference type="Proteomes" id="UP000295134">
    <property type="component" value="Chromosome"/>
</dbReference>
<reference evidence="2" key="2">
    <citation type="submission" date="2023-04" db="EMBL/GenBank/DDBJ databases">
        <title>Genome dynamics across the evolutionary transition to endosymbiosis.</title>
        <authorList>
            <person name="Siozios S."/>
            <person name="Nadal-Jimenez P."/>
            <person name="Azagi T."/>
            <person name="Sprong H."/>
            <person name="Frost C.L."/>
            <person name="Parratt S.R."/>
            <person name="Taylor G."/>
            <person name="Brettell L."/>
            <person name="Lew K.C."/>
            <person name="Croft L."/>
            <person name="King K.C."/>
            <person name="Brockhurst M.A."/>
            <person name="Hypsa V."/>
            <person name="Novakova E."/>
            <person name="Darby A.C."/>
            <person name="Hurst G.D.D."/>
        </authorList>
    </citation>
    <scope>NUCLEOTIDE SEQUENCE</scope>
    <source>
        <strain evidence="2">ANv_CAN</strain>
    </source>
</reference>
<evidence type="ECO:0000313" key="3">
    <source>
        <dbReference type="Proteomes" id="UP000295134"/>
    </source>
</evidence>
<reference evidence="1 3" key="1">
    <citation type="submission" date="2019-03" db="EMBL/GenBank/DDBJ databases">
        <title>Long-read sequencing reveals hyperdense prophage content in a complex bacterial symbiont genome.</title>
        <authorList>
            <person name="Frost C.L."/>
            <person name="Siozios S."/>
            <person name="Nadal-Jimenez P."/>
            <person name="Brockhurst M.A."/>
            <person name="King K.C."/>
            <person name="Darby A.C."/>
            <person name="Hurst G.D.D."/>
        </authorList>
    </citation>
    <scope>NUCLEOTIDE SEQUENCE [LARGE SCALE GENOMIC DNA]</scope>
    <source>
        <strain evidence="1 3">FIN</strain>
    </source>
</reference>
<proteinExistence type="predicted"/>
<gene>
    <name evidence="1" type="ORF">ArsFIN_08140</name>
    <name evidence="2" type="ORF">QE258_03480</name>
</gene>
<dbReference type="EMBL" id="CP038613">
    <property type="protein sequence ID" value="QBY42269.1"/>
    <property type="molecule type" value="Genomic_DNA"/>
</dbReference>
<name>A0A4P7KQQ0_9GAMM</name>
<evidence type="ECO:0000313" key="4">
    <source>
        <dbReference type="Proteomes" id="UP001177592"/>
    </source>
</evidence>
<dbReference type="EMBL" id="CP123523">
    <property type="protein sequence ID" value="WGM06420.1"/>
    <property type="molecule type" value="Genomic_DNA"/>
</dbReference>
<dbReference type="KEGG" id="ans:ArsFIN_08140"/>
<evidence type="ECO:0008006" key="5">
    <source>
        <dbReference type="Google" id="ProtNLM"/>
    </source>
</evidence>
<evidence type="ECO:0000313" key="1">
    <source>
        <dbReference type="EMBL" id="QBY42269.1"/>
    </source>
</evidence>
<dbReference type="AlphaFoldDB" id="A0A4P7KQQ0"/>
<protein>
    <recommendedName>
        <fullName evidence="5">Phage protein</fullName>
    </recommendedName>
</protein>
<accession>A0A4P7KQQ0</accession>